<accession>A0A8J6YC03</accession>
<organism evidence="6 7">
    <name type="scientific">Candidatus Sulfomarinibacter kjeldsenii</name>
    <dbReference type="NCBI Taxonomy" id="2885994"/>
    <lineage>
        <taxon>Bacteria</taxon>
        <taxon>Pseudomonadati</taxon>
        <taxon>Acidobacteriota</taxon>
        <taxon>Thermoanaerobaculia</taxon>
        <taxon>Thermoanaerobaculales</taxon>
        <taxon>Candidatus Sulfomarinibacteraceae</taxon>
        <taxon>Candidatus Sulfomarinibacter</taxon>
    </lineage>
</organism>
<keyword evidence="3" id="KW-1133">Transmembrane helix</keyword>
<dbReference type="Proteomes" id="UP000598633">
    <property type="component" value="Unassembled WGS sequence"/>
</dbReference>
<gene>
    <name evidence="6" type="ORF">IFJ97_05565</name>
</gene>
<keyword evidence="2" id="KW-0812">Transmembrane</keyword>
<dbReference type="AlphaFoldDB" id="A0A8J6YC03"/>
<dbReference type="GO" id="GO:0012505">
    <property type="term" value="C:endomembrane system"/>
    <property type="evidence" value="ECO:0007669"/>
    <property type="project" value="UniProtKB-SubCell"/>
</dbReference>
<evidence type="ECO:0000256" key="3">
    <source>
        <dbReference type="ARBA" id="ARBA00022989"/>
    </source>
</evidence>
<evidence type="ECO:0000313" key="7">
    <source>
        <dbReference type="Proteomes" id="UP000598633"/>
    </source>
</evidence>
<comment type="caution">
    <text evidence="6">The sequence shown here is derived from an EMBL/GenBank/DDBJ whole genome shotgun (WGS) entry which is preliminary data.</text>
</comment>
<evidence type="ECO:0000313" key="6">
    <source>
        <dbReference type="EMBL" id="MBD3870811.1"/>
    </source>
</evidence>
<evidence type="ECO:0000259" key="5">
    <source>
        <dbReference type="Pfam" id="PF06803"/>
    </source>
</evidence>
<evidence type="ECO:0000256" key="1">
    <source>
        <dbReference type="ARBA" id="ARBA00004127"/>
    </source>
</evidence>
<dbReference type="EMBL" id="JACXWA010000091">
    <property type="protein sequence ID" value="MBD3870811.1"/>
    <property type="molecule type" value="Genomic_DNA"/>
</dbReference>
<dbReference type="InterPro" id="IPR010652">
    <property type="entry name" value="DUF1232"/>
</dbReference>
<comment type="subcellular location">
    <subcellularLocation>
        <location evidence="1">Endomembrane system</location>
        <topology evidence="1">Multi-pass membrane protein</topology>
    </subcellularLocation>
</comment>
<sequence length="152" mass="17473">MIEKKRARDFYRRLRARLDEWLQSREGRAYRFADHILLLPDFVHLIIRLALDRRVPIELRTQTAAVLAYVMLPLDLVPEGLVGPVGFGDDLLLVALMIRRLLTTVPPEIVLAHWAGPAGLMVTIRTILDAAEEMVGERVWMRLQRIVSGRQN</sequence>
<protein>
    <submittedName>
        <fullName evidence="6">DUF1232 domain-containing protein</fullName>
    </submittedName>
</protein>
<name>A0A8J6YC03_9BACT</name>
<reference evidence="6 7" key="1">
    <citation type="submission" date="2020-08" db="EMBL/GenBank/DDBJ databases">
        <title>Acidobacteriota in marine sediments use diverse sulfur dissimilation pathways.</title>
        <authorList>
            <person name="Wasmund K."/>
        </authorList>
    </citation>
    <scope>NUCLEOTIDE SEQUENCE [LARGE SCALE GENOMIC DNA]</scope>
    <source>
        <strain evidence="6">MAG AM3-A</strain>
    </source>
</reference>
<evidence type="ECO:0000256" key="4">
    <source>
        <dbReference type="ARBA" id="ARBA00023136"/>
    </source>
</evidence>
<evidence type="ECO:0000256" key="2">
    <source>
        <dbReference type="ARBA" id="ARBA00022692"/>
    </source>
</evidence>
<dbReference type="Pfam" id="PF06803">
    <property type="entry name" value="DUF1232"/>
    <property type="match status" value="1"/>
</dbReference>
<keyword evidence="4" id="KW-0472">Membrane</keyword>
<feature type="domain" description="DUF1232" evidence="5">
    <location>
        <begin position="64"/>
        <end position="96"/>
    </location>
</feature>
<proteinExistence type="predicted"/>